<dbReference type="Proteomes" id="UP000095009">
    <property type="component" value="Unassembled WGS sequence"/>
</dbReference>
<dbReference type="Pfam" id="PF00069">
    <property type="entry name" value="Pkinase"/>
    <property type="match status" value="1"/>
</dbReference>
<feature type="compositionally biased region" description="Polar residues" evidence="13">
    <location>
        <begin position="557"/>
        <end position="584"/>
    </location>
</feature>
<dbReference type="OrthoDB" id="346907at2759"/>
<keyword evidence="6 12" id="KW-0547">Nucleotide-binding</keyword>
<dbReference type="InterPro" id="IPR017441">
    <property type="entry name" value="Protein_kinase_ATP_BS"/>
</dbReference>
<dbReference type="GO" id="GO:0004674">
    <property type="term" value="F:protein serine/threonine kinase activity"/>
    <property type="evidence" value="ECO:0007669"/>
    <property type="project" value="UniProtKB-EC"/>
</dbReference>
<dbReference type="SMART" id="SM00220">
    <property type="entry name" value="S_TKc"/>
    <property type="match status" value="1"/>
</dbReference>
<dbReference type="GO" id="GO:0042594">
    <property type="term" value="P:response to starvation"/>
    <property type="evidence" value="ECO:0007669"/>
    <property type="project" value="TreeGrafter"/>
</dbReference>
<feature type="region of interest" description="Disordered" evidence="13">
    <location>
        <begin position="957"/>
        <end position="978"/>
    </location>
</feature>
<name>A0A1E3PPL3_9ASCO</name>
<dbReference type="Pfam" id="PF12063">
    <property type="entry name" value="ATG1-like_MIT1"/>
    <property type="match status" value="1"/>
</dbReference>
<dbReference type="EMBL" id="KV454407">
    <property type="protein sequence ID" value="ODQ67248.1"/>
    <property type="molecule type" value="Genomic_DNA"/>
</dbReference>
<feature type="binding site" evidence="12">
    <location>
        <position position="46"/>
    </location>
    <ligand>
        <name>ATP</name>
        <dbReference type="ChEBI" id="CHEBI:30616"/>
    </ligand>
</feature>
<evidence type="ECO:0000313" key="16">
    <source>
        <dbReference type="Proteomes" id="UP000095009"/>
    </source>
</evidence>
<dbReference type="EC" id="2.7.11.1" evidence="1"/>
<dbReference type="PROSITE" id="PS50011">
    <property type="entry name" value="PROTEIN_KINASE_DOM"/>
    <property type="match status" value="1"/>
</dbReference>
<dbReference type="Pfam" id="PF21127">
    <property type="entry name" value="ATG1-like_MIT2"/>
    <property type="match status" value="1"/>
</dbReference>
<reference evidence="15 16" key="1">
    <citation type="journal article" date="2016" name="Proc. Natl. Acad. Sci. U.S.A.">
        <title>Comparative genomics of biotechnologically important yeasts.</title>
        <authorList>
            <person name="Riley R."/>
            <person name="Haridas S."/>
            <person name="Wolfe K.H."/>
            <person name="Lopes M.R."/>
            <person name="Hittinger C.T."/>
            <person name="Goeker M."/>
            <person name="Salamov A.A."/>
            <person name="Wisecaver J.H."/>
            <person name="Long T.M."/>
            <person name="Calvey C.H."/>
            <person name="Aerts A.L."/>
            <person name="Barry K.W."/>
            <person name="Choi C."/>
            <person name="Clum A."/>
            <person name="Coughlan A.Y."/>
            <person name="Deshpande S."/>
            <person name="Douglass A.P."/>
            <person name="Hanson S.J."/>
            <person name="Klenk H.-P."/>
            <person name="LaButti K.M."/>
            <person name="Lapidus A."/>
            <person name="Lindquist E.A."/>
            <person name="Lipzen A.M."/>
            <person name="Meier-Kolthoff J.P."/>
            <person name="Ohm R.A."/>
            <person name="Otillar R.P."/>
            <person name="Pangilinan J.L."/>
            <person name="Peng Y."/>
            <person name="Rokas A."/>
            <person name="Rosa C.A."/>
            <person name="Scheuner C."/>
            <person name="Sibirny A.A."/>
            <person name="Slot J.C."/>
            <person name="Stielow J.B."/>
            <person name="Sun H."/>
            <person name="Kurtzman C.P."/>
            <person name="Blackwell M."/>
            <person name="Grigoriev I.V."/>
            <person name="Jeffries T.W."/>
        </authorList>
    </citation>
    <scope>NUCLEOTIDE SEQUENCE [LARGE SCALE GENOMIC DNA]</scope>
    <source>
        <strain evidence="15 16">DSM 6958</strain>
    </source>
</reference>
<evidence type="ECO:0000256" key="12">
    <source>
        <dbReference type="PROSITE-ProRule" id="PRU10141"/>
    </source>
</evidence>
<keyword evidence="7 15" id="KW-0418">Kinase</keyword>
<feature type="region of interest" description="Disordered" evidence="13">
    <location>
        <begin position="379"/>
        <end position="449"/>
    </location>
</feature>
<dbReference type="GO" id="GO:0005776">
    <property type="term" value="C:autophagosome"/>
    <property type="evidence" value="ECO:0007669"/>
    <property type="project" value="TreeGrafter"/>
</dbReference>
<sequence>MSLEKKNDVILASLGEYKVGVEIGRGSFATVYKGEANKTKTPVAIKSVLRAKLNKKLLENLVSEIDILKTMKHSHIVGLIDCQQTPTYFHLIMGYCALGDLSYFIRKKKQLANSLPLIASLFQRFPNPSGLGLNEVVVVHFLKQLGSALQFLRDRNLVHRDIKPQNLLLCPPCKSIEEFEEANFVGRWELPILKIADFGFAKILPSTSLAETLCGSPLYMAPEILRYEKYNAKADLWSVGAVLYEMSIGKPPFKANNHVELLQKIERSEDRISFPPNRDIPSEEVKSLIKALLKKNPVERMGFKEFFSDPLVFEMIDNYSEQHKSLDLSQLDERIYISEYITNDSTDNTNKLTNDTKIITNESNVQDYQTIVNRPVIERGRSSGNENPTNNNQRECSNLGLGNTTKNPIESTVRSLNNTKSASNPPSSISSSLAQTQRNPPSNNRKFDNIGKVQNQNLETMNNYSSNSNIDVNNRSNANGAHSLQSGLGSRFDSDSSSIGSEYVLIEKKTVQVNLFADELAVLPVKDTEQTSKSNKYSNKGRGTETTKSHPSKKQQHNSSIKSSTNPDSMQNITNDQNETSSVPEISIVDQMQIESEKNERKGIERKPSLMQNCRRFSLTYGSSPTGALVRALNMASARLLGPKLEDPQQEKLRLEYLNMSESHNKYFTNNEIVTFEIARDNDSLKGRSSSKVSRRTSSPSPLVSNQSSPSSSSQSHFTGGVQPPQQRELKQYEKLQNFNMLSNQYLPQSSQGKAVVNYDQNTLISVLEDLSVKARAICVFGDIKFSQILPIAGNDGERENNCGLRKSIFLGLAQEALMLFVKTLSLLGLAMDKASTWWTYHHHDKQMINSNINDLVQWIRNKFNETLDKAEYLRTQIDNASIAFEDAENLSSGTESGPESEKGTTTAEKLIFDRALEMARNAALDEMAKQDLDECRSSYITAIWMLEAILQVTTVSPGDDRANPTTPTYSEHPNTLSQDDRLIIQNLISNINGRLVALDTKINSILDNTNRKERSPMETQDLVA</sequence>
<evidence type="ECO:0000256" key="10">
    <source>
        <dbReference type="ARBA" id="ARBA00023006"/>
    </source>
</evidence>
<evidence type="ECO:0000259" key="14">
    <source>
        <dbReference type="PROSITE" id="PS50011"/>
    </source>
</evidence>
<feature type="domain" description="Protein kinase" evidence="14">
    <location>
        <begin position="17"/>
        <end position="312"/>
    </location>
</feature>
<keyword evidence="16" id="KW-1185">Reference proteome</keyword>
<keyword evidence="10" id="KW-0072">Autophagy</keyword>
<evidence type="ECO:0000256" key="9">
    <source>
        <dbReference type="ARBA" id="ARBA00022927"/>
    </source>
</evidence>
<accession>A0A1E3PPL3</accession>
<feature type="region of interest" description="Disordered" evidence="13">
    <location>
        <begin position="461"/>
        <end position="482"/>
    </location>
</feature>
<evidence type="ECO:0000256" key="2">
    <source>
        <dbReference type="ARBA" id="ARBA00018572"/>
    </source>
</evidence>
<feature type="compositionally biased region" description="Polar residues" evidence="13">
    <location>
        <begin position="382"/>
        <end position="420"/>
    </location>
</feature>
<dbReference type="GO" id="GO:0005524">
    <property type="term" value="F:ATP binding"/>
    <property type="evidence" value="ECO:0007669"/>
    <property type="project" value="UniProtKB-UniRule"/>
</dbReference>
<proteinExistence type="predicted"/>
<protein>
    <recommendedName>
        <fullName evidence="2">Serine/threonine-protein kinase ATG1</fullName>
        <ecNumber evidence="1">2.7.11.1</ecNumber>
    </recommendedName>
    <alternativeName>
        <fullName evidence="11">Autophagy-related protein 1</fullName>
    </alternativeName>
    <alternativeName>
        <fullName evidence="3">Serine/threonine-protein kinase atg1</fullName>
    </alternativeName>
</protein>
<evidence type="ECO:0000256" key="6">
    <source>
        <dbReference type="ARBA" id="ARBA00022741"/>
    </source>
</evidence>
<evidence type="ECO:0000256" key="7">
    <source>
        <dbReference type="ARBA" id="ARBA00022777"/>
    </source>
</evidence>
<evidence type="ECO:0000256" key="1">
    <source>
        <dbReference type="ARBA" id="ARBA00012513"/>
    </source>
</evidence>
<evidence type="ECO:0000256" key="5">
    <source>
        <dbReference type="ARBA" id="ARBA00022679"/>
    </source>
</evidence>
<feature type="compositionally biased region" description="Basic and acidic residues" evidence="13">
    <location>
        <begin position="595"/>
        <end position="608"/>
    </location>
</feature>
<feature type="compositionally biased region" description="Polar residues" evidence="13">
    <location>
        <begin position="964"/>
        <end position="978"/>
    </location>
</feature>
<dbReference type="PROSITE" id="PS00108">
    <property type="entry name" value="PROTEIN_KINASE_ST"/>
    <property type="match status" value="1"/>
</dbReference>
<dbReference type="GO" id="GO:0015031">
    <property type="term" value="P:protein transport"/>
    <property type="evidence" value="ECO:0007669"/>
    <property type="project" value="UniProtKB-KW"/>
</dbReference>
<dbReference type="STRING" id="857566.A0A1E3PPL3"/>
<dbReference type="PROSITE" id="PS00107">
    <property type="entry name" value="PROTEIN_KINASE_ATP"/>
    <property type="match status" value="1"/>
</dbReference>
<evidence type="ECO:0000256" key="8">
    <source>
        <dbReference type="ARBA" id="ARBA00022840"/>
    </source>
</evidence>
<dbReference type="InterPro" id="IPR008271">
    <property type="entry name" value="Ser/Thr_kinase_AS"/>
</dbReference>
<keyword evidence="5" id="KW-0808">Transferase</keyword>
<evidence type="ECO:0000256" key="11">
    <source>
        <dbReference type="ARBA" id="ARBA00030237"/>
    </source>
</evidence>
<dbReference type="SUPFAM" id="SSF56112">
    <property type="entry name" value="Protein kinase-like (PK-like)"/>
    <property type="match status" value="1"/>
</dbReference>
<dbReference type="PANTHER" id="PTHR24348">
    <property type="entry name" value="SERINE/THREONINE-PROTEIN KINASE UNC-51-RELATED"/>
    <property type="match status" value="1"/>
</dbReference>
<dbReference type="CDD" id="cd14009">
    <property type="entry name" value="STKc_ATG1_ULK_like"/>
    <property type="match status" value="1"/>
</dbReference>
<dbReference type="AlphaFoldDB" id="A0A1E3PPL3"/>
<dbReference type="GO" id="GO:0061709">
    <property type="term" value="P:reticulophagy"/>
    <property type="evidence" value="ECO:0007669"/>
    <property type="project" value="TreeGrafter"/>
</dbReference>
<feature type="region of interest" description="Disordered" evidence="13">
    <location>
        <begin position="527"/>
        <end position="608"/>
    </location>
</feature>
<dbReference type="InterPro" id="IPR000719">
    <property type="entry name" value="Prot_kinase_dom"/>
</dbReference>
<evidence type="ECO:0000256" key="3">
    <source>
        <dbReference type="ARBA" id="ARBA00019599"/>
    </source>
</evidence>
<dbReference type="Gene3D" id="1.10.510.10">
    <property type="entry name" value="Transferase(Phosphotransferase) domain 1"/>
    <property type="match status" value="1"/>
</dbReference>
<keyword evidence="8 12" id="KW-0067">ATP-binding</keyword>
<dbReference type="GO" id="GO:0034727">
    <property type="term" value="P:piecemeal microautophagy of the nucleus"/>
    <property type="evidence" value="ECO:0007669"/>
    <property type="project" value="TreeGrafter"/>
</dbReference>
<feature type="compositionally biased region" description="Low complexity" evidence="13">
    <location>
        <begin position="421"/>
        <end position="432"/>
    </location>
</feature>
<evidence type="ECO:0000313" key="15">
    <source>
        <dbReference type="EMBL" id="ODQ67248.1"/>
    </source>
</evidence>
<keyword evidence="4" id="KW-0813">Transport</keyword>
<gene>
    <name evidence="15" type="ORF">NADFUDRAFT_49685</name>
</gene>
<feature type="region of interest" description="Disordered" evidence="13">
    <location>
        <begin position="684"/>
        <end position="726"/>
    </location>
</feature>
<evidence type="ECO:0000256" key="4">
    <source>
        <dbReference type="ARBA" id="ARBA00022448"/>
    </source>
</evidence>
<organism evidence="15 16">
    <name type="scientific">Nadsonia fulvescens var. elongata DSM 6958</name>
    <dbReference type="NCBI Taxonomy" id="857566"/>
    <lineage>
        <taxon>Eukaryota</taxon>
        <taxon>Fungi</taxon>
        <taxon>Dikarya</taxon>
        <taxon>Ascomycota</taxon>
        <taxon>Saccharomycotina</taxon>
        <taxon>Dipodascomycetes</taxon>
        <taxon>Dipodascales</taxon>
        <taxon>Dipodascales incertae sedis</taxon>
        <taxon>Nadsonia</taxon>
    </lineage>
</organism>
<dbReference type="GO" id="GO:0010506">
    <property type="term" value="P:regulation of autophagy"/>
    <property type="evidence" value="ECO:0007669"/>
    <property type="project" value="InterPro"/>
</dbReference>
<dbReference type="InterPro" id="IPR045269">
    <property type="entry name" value="Atg1-like"/>
</dbReference>
<feature type="compositionally biased region" description="Low complexity" evidence="13">
    <location>
        <begin position="688"/>
        <end position="716"/>
    </location>
</feature>
<feature type="compositionally biased region" description="Polar residues" evidence="13">
    <location>
        <begin position="433"/>
        <end position="444"/>
    </location>
</feature>
<dbReference type="GO" id="GO:0034045">
    <property type="term" value="C:phagophore assembly site membrane"/>
    <property type="evidence" value="ECO:0007669"/>
    <property type="project" value="TreeGrafter"/>
</dbReference>
<dbReference type="InterPro" id="IPR011009">
    <property type="entry name" value="Kinase-like_dom_sf"/>
</dbReference>
<dbReference type="GO" id="GO:0000045">
    <property type="term" value="P:autophagosome assembly"/>
    <property type="evidence" value="ECO:0007669"/>
    <property type="project" value="TreeGrafter"/>
</dbReference>
<evidence type="ECO:0000256" key="13">
    <source>
        <dbReference type="SAM" id="MobiDB-lite"/>
    </source>
</evidence>
<dbReference type="PANTHER" id="PTHR24348:SF22">
    <property type="entry name" value="NON-SPECIFIC SERINE_THREONINE PROTEIN KINASE"/>
    <property type="match status" value="1"/>
</dbReference>
<dbReference type="GO" id="GO:0005829">
    <property type="term" value="C:cytosol"/>
    <property type="evidence" value="ECO:0007669"/>
    <property type="project" value="TreeGrafter"/>
</dbReference>
<dbReference type="GO" id="GO:0000422">
    <property type="term" value="P:autophagy of mitochondrion"/>
    <property type="evidence" value="ECO:0007669"/>
    <property type="project" value="TreeGrafter"/>
</dbReference>
<dbReference type="InterPro" id="IPR022708">
    <property type="entry name" value="Atg1-like_tMIT"/>
</dbReference>
<dbReference type="FunFam" id="1.10.510.10:FF:000817">
    <property type="entry name" value="Serine/threonine-protein kinase ATG1"/>
    <property type="match status" value="1"/>
</dbReference>
<dbReference type="InterPro" id="IPR048941">
    <property type="entry name" value="ATG1-like_MIT2"/>
</dbReference>
<keyword evidence="9" id="KW-0653">Protein transport</keyword>